<sequence>MIRLVKKQKEYWIYKENNLHLERLVPCVFRLTLGILLLLLAPTLKFPFGQFLGSVPRLLVLLTDELEVLLLLLLGILTLLLVPPEGPLLFEYILPGPELFAAALSACI</sequence>
<organism evidence="2">
    <name type="scientific">Lepeophtheirus salmonis</name>
    <name type="common">Salmon louse</name>
    <name type="synonym">Caligus salmonis</name>
    <dbReference type="NCBI Taxonomy" id="72036"/>
    <lineage>
        <taxon>Eukaryota</taxon>
        <taxon>Metazoa</taxon>
        <taxon>Ecdysozoa</taxon>
        <taxon>Arthropoda</taxon>
        <taxon>Crustacea</taxon>
        <taxon>Multicrustacea</taxon>
        <taxon>Hexanauplia</taxon>
        <taxon>Copepoda</taxon>
        <taxon>Siphonostomatoida</taxon>
        <taxon>Caligidae</taxon>
        <taxon>Lepeophtheirus</taxon>
    </lineage>
</organism>
<proteinExistence type="predicted"/>
<evidence type="ECO:0000256" key="1">
    <source>
        <dbReference type="SAM" id="Phobius"/>
    </source>
</evidence>
<dbReference type="AlphaFoldDB" id="A0A0K2TB57"/>
<reference evidence="2" key="1">
    <citation type="submission" date="2014-05" db="EMBL/GenBank/DDBJ databases">
        <authorList>
            <person name="Chronopoulou M."/>
        </authorList>
    </citation>
    <scope>NUCLEOTIDE SEQUENCE</scope>
    <source>
        <tissue evidence="2">Whole organism</tissue>
    </source>
</reference>
<evidence type="ECO:0000313" key="2">
    <source>
        <dbReference type="EMBL" id="CDW22802.1"/>
    </source>
</evidence>
<keyword evidence="1" id="KW-0472">Membrane</keyword>
<accession>A0A0K2TB57</accession>
<protein>
    <submittedName>
        <fullName evidence="2">Uncharacterized protein</fullName>
    </submittedName>
</protein>
<dbReference type="EMBL" id="HACA01005441">
    <property type="protein sequence ID" value="CDW22802.1"/>
    <property type="molecule type" value="Transcribed_RNA"/>
</dbReference>
<keyword evidence="1" id="KW-0812">Transmembrane</keyword>
<feature type="transmembrane region" description="Helical" evidence="1">
    <location>
        <begin position="61"/>
        <end position="82"/>
    </location>
</feature>
<name>A0A0K2TB57_LEPSM</name>
<keyword evidence="1" id="KW-1133">Transmembrane helix</keyword>